<comment type="similarity">
    <text evidence="1">Belongs to the AHA1 family.</text>
</comment>
<evidence type="ECO:0000313" key="4">
    <source>
        <dbReference type="Proteomes" id="UP000215459"/>
    </source>
</evidence>
<dbReference type="Proteomes" id="UP000215459">
    <property type="component" value="Unassembled WGS sequence"/>
</dbReference>
<feature type="domain" description="Activator of Hsp90 ATPase homologue 1/2-like C-terminal" evidence="2">
    <location>
        <begin position="35"/>
        <end position="157"/>
    </location>
</feature>
<accession>A0A235B570</accession>
<evidence type="ECO:0000256" key="1">
    <source>
        <dbReference type="ARBA" id="ARBA00006817"/>
    </source>
</evidence>
<organism evidence="3 4">
    <name type="scientific">Paludifilum halophilum</name>
    <dbReference type="NCBI Taxonomy" id="1642702"/>
    <lineage>
        <taxon>Bacteria</taxon>
        <taxon>Bacillati</taxon>
        <taxon>Bacillota</taxon>
        <taxon>Bacilli</taxon>
        <taxon>Bacillales</taxon>
        <taxon>Thermoactinomycetaceae</taxon>
        <taxon>Paludifilum</taxon>
    </lineage>
</organism>
<dbReference type="Pfam" id="PF08327">
    <property type="entry name" value="AHSA1"/>
    <property type="match status" value="1"/>
</dbReference>
<sequence>MKPFGFSSFEYGGIKLGENDHDRLPDIRKTVLFHAPIQKVWEAVSTSEGIVAWFMPNDFKPEVGHKFTLQSPFGPSPCKVLELDPPYRLSFSWDSGWYVSFELKERDGKTEFTLTHSGWGKPDEIIPGPSETHSVIRNRMDYGWESIVNEKLRQVVEDE</sequence>
<dbReference type="CDD" id="cd07814">
    <property type="entry name" value="SRPBCC_CalC_Aha1-like"/>
    <property type="match status" value="1"/>
</dbReference>
<proteinExistence type="inferred from homology"/>
<dbReference type="InterPro" id="IPR013538">
    <property type="entry name" value="ASHA1/2-like_C"/>
</dbReference>
<gene>
    <name evidence="3" type="ORF">CHM34_11200</name>
</gene>
<dbReference type="EMBL" id="NOWF01000006">
    <property type="protein sequence ID" value="OYD07460.1"/>
    <property type="molecule type" value="Genomic_DNA"/>
</dbReference>
<dbReference type="RefSeq" id="WP_094264697.1">
    <property type="nucleotide sequence ID" value="NZ_NOWF01000006.1"/>
</dbReference>
<evidence type="ECO:0000259" key="2">
    <source>
        <dbReference type="Pfam" id="PF08327"/>
    </source>
</evidence>
<dbReference type="InterPro" id="IPR023393">
    <property type="entry name" value="START-like_dom_sf"/>
</dbReference>
<name>A0A235B570_9BACL</name>
<dbReference type="OrthoDB" id="2355173at2"/>
<comment type="caution">
    <text evidence="3">The sequence shown here is derived from an EMBL/GenBank/DDBJ whole genome shotgun (WGS) entry which is preliminary data.</text>
</comment>
<protein>
    <recommendedName>
        <fullName evidence="2">Activator of Hsp90 ATPase homologue 1/2-like C-terminal domain-containing protein</fullName>
    </recommendedName>
</protein>
<evidence type="ECO:0000313" key="3">
    <source>
        <dbReference type="EMBL" id="OYD07460.1"/>
    </source>
</evidence>
<keyword evidence="4" id="KW-1185">Reference proteome</keyword>
<dbReference type="AlphaFoldDB" id="A0A235B570"/>
<reference evidence="3 4" key="1">
    <citation type="submission" date="2017-07" db="EMBL/GenBank/DDBJ databases">
        <title>The genome sequence of Paludifilum halophilum highlights mechanisms for microbial adaptation to high salt environemnts.</title>
        <authorList>
            <person name="Belbahri L."/>
        </authorList>
    </citation>
    <scope>NUCLEOTIDE SEQUENCE [LARGE SCALE GENOMIC DNA]</scope>
    <source>
        <strain evidence="3 4">DSM 102817</strain>
    </source>
</reference>
<dbReference type="Gene3D" id="3.30.530.20">
    <property type="match status" value="1"/>
</dbReference>
<dbReference type="SUPFAM" id="SSF55961">
    <property type="entry name" value="Bet v1-like"/>
    <property type="match status" value="1"/>
</dbReference>